<evidence type="ECO:0000313" key="1">
    <source>
        <dbReference type="EMBL" id="QHU08419.1"/>
    </source>
</evidence>
<dbReference type="EMBL" id="MN740696">
    <property type="protein sequence ID" value="QHU08419.1"/>
    <property type="molecule type" value="Genomic_DNA"/>
</dbReference>
<protein>
    <submittedName>
        <fullName evidence="1">Uncharacterized protein</fullName>
    </submittedName>
</protein>
<organism evidence="1">
    <name type="scientific">viral metagenome</name>
    <dbReference type="NCBI Taxonomy" id="1070528"/>
    <lineage>
        <taxon>unclassified sequences</taxon>
        <taxon>metagenomes</taxon>
        <taxon>organismal metagenomes</taxon>
    </lineage>
</organism>
<dbReference type="AlphaFoldDB" id="A0A6C0JS73"/>
<proteinExistence type="predicted"/>
<name>A0A6C0JS73_9ZZZZ</name>
<reference evidence="1" key="1">
    <citation type="journal article" date="2020" name="Nature">
        <title>Giant virus diversity and host interactions through global metagenomics.</title>
        <authorList>
            <person name="Schulz F."/>
            <person name="Roux S."/>
            <person name="Paez-Espino D."/>
            <person name="Jungbluth S."/>
            <person name="Walsh D.A."/>
            <person name="Denef V.J."/>
            <person name="McMahon K.D."/>
            <person name="Konstantinidis K.T."/>
            <person name="Eloe-Fadrosh E.A."/>
            <person name="Kyrpides N.C."/>
            <person name="Woyke T."/>
        </authorList>
    </citation>
    <scope>NUCLEOTIDE SEQUENCE</scope>
    <source>
        <strain evidence="1">GVMAG-S-1062768-28</strain>
    </source>
</reference>
<accession>A0A6C0JS73</accession>
<sequence>MDSIAVLCDDGIMVLVFDDKKVWNEYYDSIPSFKTKWCFAKTKFDDKKNTLTIIDNNHSCEEHCFCQQAKGKKVTTVRRVVDNRKKKGKSKK</sequence>